<keyword evidence="1" id="KW-1133">Transmembrane helix</keyword>
<dbReference type="GO" id="GO:0055085">
    <property type="term" value="P:transmembrane transport"/>
    <property type="evidence" value="ECO:0007669"/>
    <property type="project" value="InterPro"/>
</dbReference>
<comment type="caution">
    <text evidence="3">The sequence shown here is derived from an EMBL/GenBank/DDBJ whole genome shotgun (WGS) entry which is preliminary data.</text>
</comment>
<reference evidence="3 4" key="1">
    <citation type="journal article" date="2019" name="Nat. Med.">
        <title>A library of human gut bacterial isolates paired with longitudinal multiomics data enables mechanistic microbiome research.</title>
        <authorList>
            <person name="Poyet M."/>
            <person name="Groussin M."/>
            <person name="Gibbons S.M."/>
            <person name="Avila-Pacheco J."/>
            <person name="Jiang X."/>
            <person name="Kearney S.M."/>
            <person name="Perrotta A.R."/>
            <person name="Berdy B."/>
            <person name="Zhao S."/>
            <person name="Lieberman T.D."/>
            <person name="Swanson P.K."/>
            <person name="Smith M."/>
            <person name="Roesemann S."/>
            <person name="Alexander J.E."/>
            <person name="Rich S.A."/>
            <person name="Livny J."/>
            <person name="Vlamakis H."/>
            <person name="Clish C."/>
            <person name="Bullock K."/>
            <person name="Deik A."/>
            <person name="Scott J."/>
            <person name="Pierce K.A."/>
            <person name="Xavier R.J."/>
            <person name="Alm E.J."/>
        </authorList>
    </citation>
    <scope>NUCLEOTIDE SEQUENCE [LARGE SCALE GENOMIC DNA]</scope>
    <source>
        <strain evidence="3 4">BIOML-A10</strain>
    </source>
</reference>
<dbReference type="Proteomes" id="UP000422221">
    <property type="component" value="Unassembled WGS sequence"/>
</dbReference>
<feature type="transmembrane region" description="Helical" evidence="1">
    <location>
        <begin position="65"/>
        <end position="86"/>
    </location>
</feature>
<dbReference type="AlphaFoldDB" id="A0A7J4XEK9"/>
<sequence>MKLLDYIRGTRKGKEAHRLQKEAMRDPFLADAMDGYDSVGENQEYQIEILRRRIRGKAKGKRNHAVVWSVAASLLIGVCLSSYFIYQKNRLPEDVFMTLEALQRDTVLQVVSQTPQLPLAKSAHPEEKGKLAGIVRGDSVKVFASRERQLSKAAPAKMREEIADEAGMSVMADVVEVDSVAAKPVSTALSDVTNNGIAKQLSGMVSGIKVNGVKGRVIDKVGEPIVGATVTVRGTNNGTVSDVNGNFTLPMNDGKEITVNYIGYEPVILPADTSKEMLIAMNEDSRELDEVVVVGYGTQRKANLTGAAVTVEQLTMPRPVIGERAYRRYLKKNLNRPTDKECERVKGKVILTFYVNEEGRPIDIKVQGSLCPSVDKEAIRLVQEGPQWTVGGGEVTLEIQF</sequence>
<protein>
    <recommendedName>
        <fullName evidence="2">TonB C-terminal domain-containing protein</fullName>
    </recommendedName>
</protein>
<dbReference type="InterPro" id="IPR037682">
    <property type="entry name" value="TonB_C"/>
</dbReference>
<keyword evidence="1" id="KW-0812">Transmembrane</keyword>
<dbReference type="SUPFAM" id="SSF74653">
    <property type="entry name" value="TolA/TonB C-terminal domain"/>
    <property type="match status" value="1"/>
</dbReference>
<dbReference type="Pfam" id="PF03544">
    <property type="entry name" value="TonB_C"/>
    <property type="match status" value="1"/>
</dbReference>
<dbReference type="Pfam" id="PF13715">
    <property type="entry name" value="CarbopepD_reg_2"/>
    <property type="match status" value="1"/>
</dbReference>
<dbReference type="SUPFAM" id="SSF49464">
    <property type="entry name" value="Carboxypeptidase regulatory domain-like"/>
    <property type="match status" value="1"/>
</dbReference>
<dbReference type="Gene3D" id="2.60.40.1120">
    <property type="entry name" value="Carboxypeptidase-like, regulatory domain"/>
    <property type="match status" value="1"/>
</dbReference>
<gene>
    <name evidence="3" type="ORF">F3F73_18980</name>
</gene>
<dbReference type="Gene3D" id="3.30.1150.10">
    <property type="match status" value="1"/>
</dbReference>
<proteinExistence type="predicted"/>
<name>A0A7J4XEK9_9BACE</name>
<evidence type="ECO:0000259" key="2">
    <source>
        <dbReference type="Pfam" id="PF03544"/>
    </source>
</evidence>
<dbReference type="InterPro" id="IPR008969">
    <property type="entry name" value="CarboxyPept-like_regulatory"/>
</dbReference>
<accession>A0A7J4XEK9</accession>
<evidence type="ECO:0000313" key="4">
    <source>
        <dbReference type="Proteomes" id="UP000422221"/>
    </source>
</evidence>
<keyword evidence="1" id="KW-0472">Membrane</keyword>
<dbReference type="EMBL" id="VWMK01000021">
    <property type="protein sequence ID" value="KAA3759951.1"/>
    <property type="molecule type" value="Genomic_DNA"/>
</dbReference>
<dbReference type="RefSeq" id="WP_130059608.1">
    <property type="nucleotide sequence ID" value="NZ_JADNPJ010000021.1"/>
</dbReference>
<feature type="domain" description="TonB C-terminal" evidence="2">
    <location>
        <begin position="339"/>
        <end position="391"/>
    </location>
</feature>
<evidence type="ECO:0000313" key="3">
    <source>
        <dbReference type="EMBL" id="KAA3759951.1"/>
    </source>
</evidence>
<organism evidence="3 4">
    <name type="scientific">Bacteroides salyersiae</name>
    <dbReference type="NCBI Taxonomy" id="291644"/>
    <lineage>
        <taxon>Bacteria</taxon>
        <taxon>Pseudomonadati</taxon>
        <taxon>Bacteroidota</taxon>
        <taxon>Bacteroidia</taxon>
        <taxon>Bacteroidales</taxon>
        <taxon>Bacteroidaceae</taxon>
        <taxon>Bacteroides</taxon>
    </lineage>
</organism>
<evidence type="ECO:0000256" key="1">
    <source>
        <dbReference type="SAM" id="Phobius"/>
    </source>
</evidence>